<keyword evidence="10" id="KW-1185">Reference proteome</keyword>
<keyword evidence="3 5" id="KW-0067">ATP-binding</keyword>
<feature type="compositionally biased region" description="Acidic residues" evidence="7">
    <location>
        <begin position="287"/>
        <end position="298"/>
    </location>
</feature>
<dbReference type="Pfam" id="PF01580">
    <property type="entry name" value="FtsK_SpoIIIE"/>
    <property type="match status" value="1"/>
</dbReference>
<dbReference type="GO" id="GO:0003677">
    <property type="term" value="F:DNA binding"/>
    <property type="evidence" value="ECO:0007669"/>
    <property type="project" value="UniProtKB-KW"/>
</dbReference>
<dbReference type="InterPro" id="IPR036388">
    <property type="entry name" value="WH-like_DNA-bd_sf"/>
</dbReference>
<dbReference type="InterPro" id="IPR036390">
    <property type="entry name" value="WH_DNA-bd_sf"/>
</dbReference>
<dbReference type="InterPro" id="IPR050206">
    <property type="entry name" value="FtsK/SpoIIIE/SftA"/>
</dbReference>
<dbReference type="PANTHER" id="PTHR22683:SF42">
    <property type="entry name" value="DNA TRANSLOCASE SFTA"/>
    <property type="match status" value="1"/>
</dbReference>
<dbReference type="InterPro" id="IPR027417">
    <property type="entry name" value="P-loop_NTPase"/>
</dbReference>
<evidence type="ECO:0000313" key="10">
    <source>
        <dbReference type="Proteomes" id="UP000242310"/>
    </source>
</evidence>
<evidence type="ECO:0000256" key="2">
    <source>
        <dbReference type="ARBA" id="ARBA00022741"/>
    </source>
</evidence>
<dbReference type="Pfam" id="PF17854">
    <property type="entry name" value="FtsK_alpha"/>
    <property type="match status" value="1"/>
</dbReference>
<keyword evidence="6" id="KW-0175">Coiled coil</keyword>
<feature type="compositionally biased region" description="Polar residues" evidence="7">
    <location>
        <begin position="351"/>
        <end position="360"/>
    </location>
</feature>
<feature type="compositionally biased region" description="Basic and acidic residues" evidence="7">
    <location>
        <begin position="172"/>
        <end position="181"/>
    </location>
</feature>
<feature type="binding site" evidence="5">
    <location>
        <begin position="602"/>
        <end position="609"/>
    </location>
    <ligand>
        <name>ATP</name>
        <dbReference type="ChEBI" id="CHEBI:30616"/>
    </ligand>
</feature>
<dbReference type="PROSITE" id="PS50901">
    <property type="entry name" value="FTSK"/>
    <property type="match status" value="1"/>
</dbReference>
<dbReference type="EMBL" id="PYAV01000008">
    <property type="protein sequence ID" value="PSL44541.1"/>
    <property type="molecule type" value="Genomic_DNA"/>
</dbReference>
<dbReference type="RefSeq" id="WP_106589010.1">
    <property type="nucleotide sequence ID" value="NZ_PYAV01000008.1"/>
</dbReference>
<dbReference type="SMART" id="SM00843">
    <property type="entry name" value="Ftsk_gamma"/>
    <property type="match status" value="1"/>
</dbReference>
<feature type="region of interest" description="Disordered" evidence="7">
    <location>
        <begin position="149"/>
        <end position="362"/>
    </location>
</feature>
<dbReference type="Pfam" id="PF09397">
    <property type="entry name" value="FtsK_gamma"/>
    <property type="match status" value="1"/>
</dbReference>
<feature type="compositionally biased region" description="Acidic residues" evidence="7">
    <location>
        <begin position="249"/>
        <end position="260"/>
    </location>
</feature>
<accession>A0A2P8HEF0</accession>
<evidence type="ECO:0000313" key="9">
    <source>
        <dbReference type="EMBL" id="PSL44541.1"/>
    </source>
</evidence>
<evidence type="ECO:0000256" key="4">
    <source>
        <dbReference type="ARBA" id="ARBA00023125"/>
    </source>
</evidence>
<evidence type="ECO:0000256" key="7">
    <source>
        <dbReference type="SAM" id="MobiDB-lite"/>
    </source>
</evidence>
<evidence type="ECO:0000256" key="6">
    <source>
        <dbReference type="SAM" id="Coils"/>
    </source>
</evidence>
<dbReference type="OrthoDB" id="9807790at2"/>
<sequence>MAKQRGSSWVKRIQQYFFGAEEKEGTAETDHHYHQSPASSTNNRESSSRLPESREPQTKMSYQYPKPAKFNFPMDVTSTSSEDNQILKRNLHARKEKSKEVEATTEEHENAVEEDQNGLFKGQNFAPQDIPSPVFGFQQQSPILNLDEETISNTKVSDEKAPLTPFPLNSDNQERARKKEEPPEEETYVEREEEVLFNTGSTEEAAKESLEVPELDEAETQTEETYVEREEEELFNAGSTEEAAKESLEEPELDEAETQTEETYVEREEEELFNAGSTEEAAKESLEEPELDEAETQTEETYVEREEEELFNAGSTEEAAKESLEEPESDEAETQTEETYVGDEQEGKIDTSASQFSEHTNIVEKHEEAAAALQIQASDRLQQTETEKISSEREKKALATEVSKLQAEASPENVEKTPFNVVMSEVDKQRLKKQQHQEEVIHSIEEAEVYQKPSLAKLNKPAASEPASEEELQAQQERLEATLQNFQVKAEVKNITQGPSVTRYEVEPAPGVKVSKVKNLTDDLKLALAAKELRIEAPIPGKSTIGIEVPNPSPSPVFLRDILSRPDFRRHESPLTVGLGKDISGEPVISDLGKMPHGLIAGATGSGKSVCINTILLSLLYKADPNELKLLLIDPKMVELASFRDVPHLAAPVVTDPKEATASLKWAVQEMENRYEKLAEAGVRDIKKYNEKSGESERMPYMVIVIDELADLMMVAAQDVEDAICRIAQKARACGIHLLVATQRPSVDVITGLIKANIPTRVAFAVSSQADSRTILDQSGAERLIGKGDMLFCENGTSEQKRIQGAFVSDEEIDAVTEAVKGQKSPAYLLAREQLVTKSDEKGKEAQDELYDEVRQFVIEQGAASSSLLQRRFHIGFNRAARLIDTLEASGIISPAQGSKPRSILVSLDDLDGRNEASEP</sequence>
<protein>
    <submittedName>
        <fullName evidence="9">DNA translocase FtsK</fullName>
    </submittedName>
</protein>
<organism evidence="9 10">
    <name type="scientific">Salsuginibacillus halophilus</name>
    <dbReference type="NCBI Taxonomy" id="517424"/>
    <lineage>
        <taxon>Bacteria</taxon>
        <taxon>Bacillati</taxon>
        <taxon>Bacillota</taxon>
        <taxon>Bacilli</taxon>
        <taxon>Bacillales</taxon>
        <taxon>Bacillaceae</taxon>
        <taxon>Salsuginibacillus</taxon>
    </lineage>
</organism>
<feature type="compositionally biased region" description="Basic and acidic residues" evidence="7">
    <location>
        <begin position="97"/>
        <end position="111"/>
    </location>
</feature>
<feature type="compositionally biased region" description="Acidic residues" evidence="7">
    <location>
        <begin position="325"/>
        <end position="344"/>
    </location>
</feature>
<dbReference type="SUPFAM" id="SSF46785">
    <property type="entry name" value="Winged helix' DNA-binding domain"/>
    <property type="match status" value="1"/>
</dbReference>
<dbReference type="InterPro" id="IPR018541">
    <property type="entry name" value="Ftsk_gamma"/>
</dbReference>
<keyword evidence="4" id="KW-0238">DNA-binding</keyword>
<evidence type="ECO:0000256" key="3">
    <source>
        <dbReference type="ARBA" id="ARBA00022840"/>
    </source>
</evidence>
<name>A0A2P8HEF0_9BACI</name>
<dbReference type="InterPro" id="IPR002543">
    <property type="entry name" value="FtsK_dom"/>
</dbReference>
<dbReference type="SUPFAM" id="SSF52540">
    <property type="entry name" value="P-loop containing nucleoside triphosphate hydrolases"/>
    <property type="match status" value="1"/>
</dbReference>
<comment type="similarity">
    <text evidence="1">Belongs to the FtsK/SpoIIIE/SftA family.</text>
</comment>
<proteinExistence type="inferred from homology"/>
<dbReference type="Gene3D" id="3.30.980.40">
    <property type="match status" value="1"/>
</dbReference>
<dbReference type="PANTHER" id="PTHR22683">
    <property type="entry name" value="SPORULATION PROTEIN RELATED"/>
    <property type="match status" value="1"/>
</dbReference>
<dbReference type="GO" id="GO:0005524">
    <property type="term" value="F:ATP binding"/>
    <property type="evidence" value="ECO:0007669"/>
    <property type="project" value="UniProtKB-UniRule"/>
</dbReference>
<feature type="compositionally biased region" description="Acidic residues" evidence="7">
    <location>
        <begin position="182"/>
        <end position="195"/>
    </location>
</feature>
<evidence type="ECO:0000256" key="5">
    <source>
        <dbReference type="PROSITE-ProRule" id="PRU00289"/>
    </source>
</evidence>
<dbReference type="Proteomes" id="UP000242310">
    <property type="component" value="Unassembled WGS sequence"/>
</dbReference>
<feature type="domain" description="FtsK" evidence="8">
    <location>
        <begin position="585"/>
        <end position="773"/>
    </location>
</feature>
<comment type="caution">
    <text evidence="9">The sequence shown here is derived from an EMBL/GenBank/DDBJ whole genome shotgun (WGS) entry which is preliminary data.</text>
</comment>
<dbReference type="AlphaFoldDB" id="A0A2P8HEF0"/>
<evidence type="ECO:0000259" key="8">
    <source>
        <dbReference type="PROSITE" id="PS50901"/>
    </source>
</evidence>
<reference evidence="9 10" key="1">
    <citation type="submission" date="2018-03" db="EMBL/GenBank/DDBJ databases">
        <title>Genomic Encyclopedia of Type Strains, Phase III (KMG-III): the genomes of soil and plant-associated and newly described type strains.</title>
        <authorList>
            <person name="Whitman W."/>
        </authorList>
    </citation>
    <scope>NUCLEOTIDE SEQUENCE [LARGE SCALE GENOMIC DNA]</scope>
    <source>
        <strain evidence="9 10">CGMCC 1.07653</strain>
    </source>
</reference>
<keyword evidence="2 5" id="KW-0547">Nucleotide-binding</keyword>
<dbReference type="Gene3D" id="1.10.10.10">
    <property type="entry name" value="Winged helix-like DNA-binding domain superfamily/Winged helix DNA-binding domain"/>
    <property type="match status" value="1"/>
</dbReference>
<feature type="region of interest" description="Disordered" evidence="7">
    <location>
        <begin position="21"/>
        <end position="114"/>
    </location>
</feature>
<feature type="coiled-coil region" evidence="6">
    <location>
        <begin position="381"/>
        <end position="408"/>
    </location>
</feature>
<dbReference type="InterPro" id="IPR041027">
    <property type="entry name" value="FtsK_alpha"/>
</dbReference>
<gene>
    <name evidence="9" type="ORF">B0H94_108154</name>
</gene>
<dbReference type="Gene3D" id="3.40.50.300">
    <property type="entry name" value="P-loop containing nucleotide triphosphate hydrolases"/>
    <property type="match status" value="1"/>
</dbReference>
<feature type="compositionally biased region" description="Acidic residues" evidence="7">
    <location>
        <begin position="211"/>
        <end position="222"/>
    </location>
</feature>
<feature type="compositionally biased region" description="Basic and acidic residues" evidence="7">
    <location>
        <begin position="21"/>
        <end position="33"/>
    </location>
</feature>
<evidence type="ECO:0000256" key="1">
    <source>
        <dbReference type="ARBA" id="ARBA00006474"/>
    </source>
</evidence>